<evidence type="ECO:0000313" key="2">
    <source>
        <dbReference type="EMBL" id="KAK7711525.1"/>
    </source>
</evidence>
<feature type="region of interest" description="Disordered" evidence="1">
    <location>
        <begin position="363"/>
        <end position="395"/>
    </location>
</feature>
<accession>A0ABR1NQN6</accession>
<gene>
    <name evidence="2" type="ORF">SLS63_012664</name>
</gene>
<organism evidence="2 3">
    <name type="scientific">Diaporthe eres</name>
    <name type="common">Phomopsis oblonga</name>
    <dbReference type="NCBI Taxonomy" id="83184"/>
    <lineage>
        <taxon>Eukaryota</taxon>
        <taxon>Fungi</taxon>
        <taxon>Dikarya</taxon>
        <taxon>Ascomycota</taxon>
        <taxon>Pezizomycotina</taxon>
        <taxon>Sordariomycetes</taxon>
        <taxon>Sordariomycetidae</taxon>
        <taxon>Diaporthales</taxon>
        <taxon>Diaporthaceae</taxon>
        <taxon>Diaporthe</taxon>
        <taxon>Diaporthe eres species complex</taxon>
    </lineage>
</organism>
<feature type="region of interest" description="Disordered" evidence="1">
    <location>
        <begin position="293"/>
        <end position="315"/>
    </location>
</feature>
<feature type="region of interest" description="Disordered" evidence="1">
    <location>
        <begin position="421"/>
        <end position="446"/>
    </location>
</feature>
<evidence type="ECO:0000313" key="3">
    <source>
        <dbReference type="Proteomes" id="UP001430848"/>
    </source>
</evidence>
<keyword evidence="3" id="KW-1185">Reference proteome</keyword>
<evidence type="ECO:0000256" key="1">
    <source>
        <dbReference type="SAM" id="MobiDB-lite"/>
    </source>
</evidence>
<name>A0ABR1NQN6_DIAER</name>
<dbReference type="EMBL" id="JAKNSF020000145">
    <property type="protein sequence ID" value="KAK7711525.1"/>
    <property type="molecule type" value="Genomic_DNA"/>
</dbReference>
<feature type="region of interest" description="Disordered" evidence="1">
    <location>
        <begin position="464"/>
        <end position="514"/>
    </location>
</feature>
<reference evidence="2 3" key="1">
    <citation type="submission" date="2024-02" db="EMBL/GenBank/DDBJ databases">
        <title>De novo assembly and annotation of 12 fungi associated with fruit tree decline syndrome in Ontario, Canada.</title>
        <authorList>
            <person name="Sulman M."/>
            <person name="Ellouze W."/>
            <person name="Ilyukhin E."/>
        </authorList>
    </citation>
    <scope>NUCLEOTIDE SEQUENCE [LARGE SCALE GENOMIC DNA]</scope>
    <source>
        <strain evidence="2 3">M169</strain>
    </source>
</reference>
<protein>
    <recommendedName>
        <fullName evidence="4">NADH dehydrogenase</fullName>
    </recommendedName>
</protein>
<sequence>MMMRYDDWDVLLFPSGRDDRVPLKEFKVNCHVVPDADFSNGRATFGVPVMTCFVPGLQPGAPFHISIHCWGRPKPSQYTQNYSKHPELATFEARIFIDGRMVATCQMTKQGELEQLKFPSFRRELLFQNHWSPSDDLGRIKVLISEGFPRDSPSNPIERVKNVVTFAFQHAPLEILETNGIAWPNPQMWRRPQNNPALPVPTFYPDDGADSHLHSPRRRPLAGQDIPTISTALTAPPGATATLDAVHSGHSRLQKTSTSSASSFLDPFNEAAYQEWINSLGLGQQQPHIDTNTVWPTSIGRSSNKSGTDPSMWSMPAYQSSTMRDVLTADPMNLSGPSLDEDTQMEILKVPTNTPTAFLGADHAGSASEVKSRKENRHLNNAGSVDSSSTNPSPSIEAQIRKFSTTNTAFGIIGNDRAASCASGSGPTFSRHGSGPEFGRDIANTESPNQTYAGVAALGTGPGIGSDKGIKRSRNFTPASAKAIDEEDEPRRASPRVRMASIFPSNAEDLDAEK</sequence>
<evidence type="ECO:0008006" key="4">
    <source>
        <dbReference type="Google" id="ProtNLM"/>
    </source>
</evidence>
<dbReference type="Proteomes" id="UP001430848">
    <property type="component" value="Unassembled WGS sequence"/>
</dbReference>
<comment type="caution">
    <text evidence="2">The sequence shown here is derived from an EMBL/GenBank/DDBJ whole genome shotgun (WGS) entry which is preliminary data.</text>
</comment>
<feature type="compositionally biased region" description="Low complexity" evidence="1">
    <location>
        <begin position="384"/>
        <end position="395"/>
    </location>
</feature>
<proteinExistence type="predicted"/>